<feature type="transmembrane region" description="Helical" evidence="8">
    <location>
        <begin position="831"/>
        <end position="863"/>
    </location>
</feature>
<sequence>MMPTIVKKLAVEVVHARDLIPKDGQGTSSPYVVIDYAGQRKRTRTCPRDCNPDWQERLEFIVPDPPSIDADELLVEVYHDGRLSVPARKNHFLGRVRIYGTQIPHRGNDALIYYPLEKRALLSWIHGEIGLRICQYDDILEEKKPEPTDPPPADANPAPGVGEPKDPPPPEVVAPTETAVETQSPPPVSVVVVDEAPMQPEKSPPPPAAANPLPEEPLEMYPPEVRKMQTSSFTERVRVPRRHSDIDCGPRVLSGRFAPSCEPVDRVQAAYDLVEPMQYLFVRVFKARSLLACESPYVKIQSGPHLMRTNPAREVNGRPEWNQVFALSQPKPESTLEISVCDGGQGDAFLGGVCFDLSDVPVREQPDGPLAPQWYRLEGGDDRHPGPQVTGDIMLSVWFGTQADESFTEACTSDAPSISHTRSKVYQSPKLWYLRVSVIEAQDLRFMPPPPGMPVDIRVKIQLGFQSSRTRRSTPNSNSSSFAWLEDLMFVASEPLDDHLIVLVEDRSIKEPALLGHVTVPVGSVEQRMDERQPVATKWFNLDCGNGDPTYSGRLHLRLCLEGGYHVLDEAAHVCSDFRPTAKQLWKPPVGVLELGIIGARGLLPMKTKGGTKGSTDAYCVAKYGKKWVRTRTIMDSFDPRWNEQYTWQVYDPCTVLTVGVFDNWRMFADVADDKPDYRIGKVRIRISTLESNRVYTRPFPLLVLLKSGVKKMGDIHLAVRFVCTGMLLDTWAVYTQPMLPRMHYLRPIGVSQQEALRGAAIKMVATWLTRSEPVLGPEVVRYMLDADAHTWSMRRCKANWFRIMGVIAWTIGLCRWINDIRRWKNPITTVLVHILYLVLVWYPELVAPTATLYVCLIGTWYYRFKPKGPAGMDVRLSQAEGVDWDELDEEFDAVPSGREEKVVRARYERLRTLGARVQTVMGDLAAQGERVQALISWRDPRATKLFIVVCMVVSLVLYVAPPKMVAVALGFYFLRHPMFRDPMPPASVNFFRRLPSLSDRLL</sequence>
<evidence type="ECO:0000256" key="8">
    <source>
        <dbReference type="SAM" id="Phobius"/>
    </source>
</evidence>
<dbReference type="AlphaFoldDB" id="A0AB40AQR2"/>
<comment type="subcellular location">
    <subcellularLocation>
        <location evidence="1">Membrane</location>
        <topology evidence="1">Multi-pass membrane protein</topology>
    </subcellularLocation>
</comment>
<evidence type="ECO:0000313" key="10">
    <source>
        <dbReference type="Proteomes" id="UP001515500"/>
    </source>
</evidence>
<feature type="transmembrane region" description="Helical" evidence="8">
    <location>
        <begin position="946"/>
        <end position="975"/>
    </location>
</feature>
<evidence type="ECO:0000256" key="4">
    <source>
        <dbReference type="ARBA" id="ARBA00022737"/>
    </source>
</evidence>
<dbReference type="SMART" id="SM00239">
    <property type="entry name" value="C2"/>
    <property type="match status" value="4"/>
</dbReference>
<keyword evidence="5 8" id="KW-1133">Transmembrane helix</keyword>
<evidence type="ECO:0000256" key="6">
    <source>
        <dbReference type="ARBA" id="ARBA00023136"/>
    </source>
</evidence>
<keyword evidence="10" id="KW-1185">Reference proteome</keyword>
<dbReference type="CDD" id="cd08379">
    <property type="entry name" value="C2D_MCTP_PRT_plant"/>
    <property type="match status" value="1"/>
</dbReference>
<evidence type="ECO:0000256" key="3">
    <source>
        <dbReference type="ARBA" id="ARBA00022692"/>
    </source>
</evidence>
<name>A0AB40AQR2_DIOCR</name>
<organism evidence="10 11">
    <name type="scientific">Dioscorea cayennensis subsp. rotundata</name>
    <name type="common">White Guinea yam</name>
    <name type="synonym">Dioscorea rotundata</name>
    <dbReference type="NCBI Taxonomy" id="55577"/>
    <lineage>
        <taxon>Eukaryota</taxon>
        <taxon>Viridiplantae</taxon>
        <taxon>Streptophyta</taxon>
        <taxon>Embryophyta</taxon>
        <taxon>Tracheophyta</taxon>
        <taxon>Spermatophyta</taxon>
        <taxon>Magnoliopsida</taxon>
        <taxon>Liliopsida</taxon>
        <taxon>Dioscoreales</taxon>
        <taxon>Dioscoreaceae</taxon>
        <taxon>Dioscorea</taxon>
    </lineage>
</organism>
<proteinExistence type="inferred from homology"/>
<dbReference type="InterPro" id="IPR047259">
    <property type="entry name" value="QUIRKY-like"/>
</dbReference>
<reference evidence="11" key="1">
    <citation type="submission" date="2025-08" db="UniProtKB">
        <authorList>
            <consortium name="RefSeq"/>
        </authorList>
    </citation>
    <scope>IDENTIFICATION</scope>
</reference>
<feature type="domain" description="C2" evidence="9">
    <location>
        <begin position="412"/>
        <end position="540"/>
    </location>
</feature>
<feature type="region of interest" description="Disordered" evidence="7">
    <location>
        <begin position="142"/>
        <end position="185"/>
    </location>
</feature>
<protein>
    <submittedName>
        <fullName evidence="11">Protein QUIRKY</fullName>
    </submittedName>
</protein>
<dbReference type="InterPro" id="IPR035892">
    <property type="entry name" value="C2_domain_sf"/>
</dbReference>
<feature type="domain" description="C2" evidence="9">
    <location>
        <begin position="261"/>
        <end position="370"/>
    </location>
</feature>
<dbReference type="GeneID" id="120253075"/>
<dbReference type="Pfam" id="PF00168">
    <property type="entry name" value="C2"/>
    <property type="match status" value="4"/>
</dbReference>
<dbReference type="SUPFAM" id="SSF49562">
    <property type="entry name" value="C2 domain (Calcium/lipid-binding domain, CaLB)"/>
    <property type="match status" value="4"/>
</dbReference>
<keyword evidence="4" id="KW-0677">Repeat</keyword>
<feature type="compositionally biased region" description="Low complexity" evidence="7">
    <location>
        <begin position="173"/>
        <end position="182"/>
    </location>
</feature>
<accession>A0AB40AQR2</accession>
<dbReference type="InterPro" id="IPR000008">
    <property type="entry name" value="C2_dom"/>
</dbReference>
<dbReference type="InterPro" id="IPR047255">
    <property type="entry name" value="C2D_MCTP_PRT_plant"/>
</dbReference>
<keyword evidence="3 8" id="KW-0812">Transmembrane</keyword>
<dbReference type="PANTHER" id="PTHR31425">
    <property type="entry name" value="PHOSPHORIBOSYLANTHRANILATE TRANSFERASE ISOFORM 1"/>
    <property type="match status" value="1"/>
</dbReference>
<feature type="domain" description="C2" evidence="9">
    <location>
        <begin position="574"/>
        <end position="700"/>
    </location>
</feature>
<dbReference type="FunFam" id="2.60.40.150:FF:000090">
    <property type="entry name" value="C2 domain-containing protein"/>
    <property type="match status" value="1"/>
</dbReference>
<evidence type="ECO:0000256" key="7">
    <source>
        <dbReference type="SAM" id="MobiDB-lite"/>
    </source>
</evidence>
<gene>
    <name evidence="11" type="primary">LOC120253075</name>
</gene>
<evidence type="ECO:0000256" key="1">
    <source>
        <dbReference type="ARBA" id="ARBA00004141"/>
    </source>
</evidence>
<comment type="similarity">
    <text evidence="2">Belongs to the MCTP family.</text>
</comment>
<evidence type="ECO:0000259" key="9">
    <source>
        <dbReference type="PROSITE" id="PS50004"/>
    </source>
</evidence>
<feature type="transmembrane region" description="Helical" evidence="8">
    <location>
        <begin position="801"/>
        <end position="819"/>
    </location>
</feature>
<evidence type="ECO:0000256" key="2">
    <source>
        <dbReference type="ARBA" id="ARBA00007923"/>
    </source>
</evidence>
<keyword evidence="6 8" id="KW-0472">Membrane</keyword>
<dbReference type="RefSeq" id="XP_039117278.1">
    <property type="nucleotide sequence ID" value="XM_039261344.1"/>
</dbReference>
<dbReference type="Proteomes" id="UP001515500">
    <property type="component" value="Chromosome 26"/>
</dbReference>
<dbReference type="InterPro" id="IPR013583">
    <property type="entry name" value="MCTP_C"/>
</dbReference>
<dbReference type="GO" id="GO:0016020">
    <property type="term" value="C:membrane"/>
    <property type="evidence" value="ECO:0007669"/>
    <property type="project" value="UniProtKB-SubCell"/>
</dbReference>
<dbReference type="Gene3D" id="2.60.40.150">
    <property type="entry name" value="C2 domain"/>
    <property type="match status" value="4"/>
</dbReference>
<evidence type="ECO:0000256" key="5">
    <source>
        <dbReference type="ARBA" id="ARBA00022989"/>
    </source>
</evidence>
<dbReference type="Pfam" id="PF08372">
    <property type="entry name" value="PRT_C"/>
    <property type="match status" value="1"/>
</dbReference>
<feature type="domain" description="C2" evidence="9">
    <location>
        <begin position="1"/>
        <end position="113"/>
    </location>
</feature>
<dbReference type="PROSITE" id="PS50004">
    <property type="entry name" value="C2"/>
    <property type="match status" value="4"/>
</dbReference>
<evidence type="ECO:0000313" key="11">
    <source>
        <dbReference type="RefSeq" id="XP_039117278.1"/>
    </source>
</evidence>
<dbReference type="PANTHER" id="PTHR31425:SF36">
    <property type="entry name" value="PROTEIN QUIRKY"/>
    <property type="match status" value="1"/>
</dbReference>